<evidence type="ECO:0000313" key="3">
    <source>
        <dbReference type="EMBL" id="EQB44553.1"/>
    </source>
</evidence>
<evidence type="ECO:0000256" key="2">
    <source>
        <dbReference type="SAM" id="Phobius"/>
    </source>
</evidence>
<proteinExistence type="predicted"/>
<dbReference type="Proteomes" id="UP000015530">
    <property type="component" value="Unassembled WGS sequence"/>
</dbReference>
<feature type="region of interest" description="Disordered" evidence="1">
    <location>
        <begin position="1"/>
        <end position="62"/>
    </location>
</feature>
<feature type="compositionally biased region" description="Polar residues" evidence="1">
    <location>
        <begin position="20"/>
        <end position="44"/>
    </location>
</feature>
<reference evidence="4" key="1">
    <citation type="journal article" date="2013" name="Mol. Plant Microbe Interact.">
        <title>Global aspects of pacC regulation of pathogenicity genes in Colletotrichum gloeosporioides as revealed by transcriptome analysis.</title>
        <authorList>
            <person name="Alkan N."/>
            <person name="Meng X."/>
            <person name="Friedlander G."/>
            <person name="Reuveni E."/>
            <person name="Sukno S."/>
            <person name="Sherman A."/>
            <person name="Thon M."/>
            <person name="Fluhr R."/>
            <person name="Prusky D."/>
        </authorList>
    </citation>
    <scope>NUCLEOTIDE SEQUENCE [LARGE SCALE GENOMIC DNA]</scope>
    <source>
        <strain evidence="4">Cg-14</strain>
    </source>
</reference>
<sequence>MSLSRSPSPIPGGGWASPGLTINTSGRTTPSKGFSASNGASTPWDTAKMRSPSGMNGYPSFSTQNQGFFTRHMRRISSSLPRFNNQTPYAEKEKLDRPQWAAQKVPLTGRIRSVFARMGRKMKVRLLLLFILLLSITIFYTTRTPGQNPSKIIFPRC</sequence>
<feature type="transmembrane region" description="Helical" evidence="2">
    <location>
        <begin position="124"/>
        <end position="142"/>
    </location>
</feature>
<keyword evidence="2" id="KW-1133">Transmembrane helix</keyword>
<gene>
    <name evidence="3" type="ORF">CGLO_16691</name>
</gene>
<dbReference type="GO" id="GO:0016740">
    <property type="term" value="F:transferase activity"/>
    <property type="evidence" value="ECO:0007669"/>
    <property type="project" value="UniProtKB-KW"/>
</dbReference>
<dbReference type="OrthoDB" id="407658at2759"/>
<comment type="caution">
    <text evidence="3">The sequence shown here is derived from an EMBL/GenBank/DDBJ whole genome shotgun (WGS) entry which is preliminary data.</text>
</comment>
<protein>
    <submittedName>
        <fullName evidence="3">Galactosyl transferase GMA12/MNN10 family protein</fullName>
    </submittedName>
</protein>
<keyword evidence="2" id="KW-0812">Transmembrane</keyword>
<dbReference type="STRING" id="1237896.T0JVH6"/>
<dbReference type="HOGENOM" id="CLU_1677748_0_0_1"/>
<accession>T0JVH6</accession>
<organism evidence="3 4">
    <name type="scientific">Colletotrichum gloeosporioides (strain Cg-14)</name>
    <name type="common">Anthracnose fungus</name>
    <name type="synonym">Glomerella cingulata</name>
    <dbReference type="NCBI Taxonomy" id="1237896"/>
    <lineage>
        <taxon>Eukaryota</taxon>
        <taxon>Fungi</taxon>
        <taxon>Dikarya</taxon>
        <taxon>Ascomycota</taxon>
        <taxon>Pezizomycotina</taxon>
        <taxon>Sordariomycetes</taxon>
        <taxon>Hypocreomycetidae</taxon>
        <taxon>Glomerellales</taxon>
        <taxon>Glomerellaceae</taxon>
        <taxon>Colletotrichum</taxon>
        <taxon>Colletotrichum gloeosporioides species complex</taxon>
    </lineage>
</organism>
<evidence type="ECO:0000313" key="4">
    <source>
        <dbReference type="Proteomes" id="UP000015530"/>
    </source>
</evidence>
<evidence type="ECO:0000256" key="1">
    <source>
        <dbReference type="SAM" id="MobiDB-lite"/>
    </source>
</evidence>
<dbReference type="EMBL" id="AMYD01003965">
    <property type="protein sequence ID" value="EQB44553.1"/>
    <property type="molecule type" value="Genomic_DNA"/>
</dbReference>
<keyword evidence="2" id="KW-0472">Membrane</keyword>
<keyword evidence="3" id="KW-0808">Transferase</keyword>
<name>T0JVH6_COLGC</name>
<dbReference type="AlphaFoldDB" id="T0JVH6"/>